<feature type="transmembrane region" description="Helical" evidence="9">
    <location>
        <begin position="406"/>
        <end position="425"/>
    </location>
</feature>
<keyword evidence="9" id="KW-1133">Transmembrane helix</keyword>
<feature type="compositionally biased region" description="Basic and acidic residues" evidence="8">
    <location>
        <begin position="567"/>
        <end position="582"/>
    </location>
</feature>
<dbReference type="Gene3D" id="3.30.200.20">
    <property type="entry name" value="Phosphorylase Kinase, domain 1"/>
    <property type="match status" value="1"/>
</dbReference>
<keyword evidence="9" id="KW-0472">Membrane</keyword>
<dbReference type="InterPro" id="IPR000719">
    <property type="entry name" value="Prot_kinase_dom"/>
</dbReference>
<feature type="compositionally biased region" description="Pro residues" evidence="8">
    <location>
        <begin position="535"/>
        <end position="556"/>
    </location>
</feature>
<accession>A0A8J7U4W2</accession>
<keyword evidence="9" id="KW-0812">Transmembrane</keyword>
<feature type="binding site" evidence="7">
    <location>
        <position position="80"/>
    </location>
    <ligand>
        <name>ATP</name>
        <dbReference type="ChEBI" id="CHEBI:30616"/>
    </ligand>
</feature>
<sequence length="800" mass="87696">MNCQQCGQENPNDAFFCSRCGASIHGEDVGMAEQDSDAFEALVRTRLASEYRILRELGKGGMAVVFEAHMLELDRRVALKALPLAHAHDQHLVSRFKREARLAAGLNHPHIVQIYNVGSQGPIHYFTMPYLSQGSLADMIQTGMEINLAVTIISQIGSALDYAHGKGLIHRDIKPGNIMFDEHNIPQILDFGIAKALSGTQLATLNMTATKGFVGTPHYMSPEQALGEEVDGRTDIYALGVVFFQMLTGTLPFRGKDAIAVMYQHVNKMPPDPNKYRRDIPFGLDDIVLKMIAKKPEERFQTAGEFVLALEELGLLNDRPTTIPPNSSLSGSFNVAGLKAPPAPAEETTAPTEQAPPPVPAAQPTASPTVTPPNVPPAKLDPGPRGEDKPKMAVGSDAMRRKQQNIWIAAGLGLFLLVVLGLFMIPRGHKTEETPPPETVNQASRDEILDDRAQQQADSPADEAGIISQPAPMPFARINDDPAYSNRQYLDQLWSVRSAPAVPPFQTALADGETSPSETETETETKAEPETSTAGPPPEESNPAPKPEPVPEPVSKPKPSTTTAETPRSKPKETQEAREARERRKIQGLLERVTFVAVPAGSFRMGTRARRYPDERPQRKIEMSAFQITKTEVTQELWSAVMGFNNSCTKAETLPVHGVSWGEIESFLSRLQMFTGRKFRLPTEAEWEYACAGDNAKPSSAWFAANTSGIEAVGQKAANKFGLHDMQGNVWEWVQDWYEVGYDKRAPRTNPTGPSSGSQRVIRGGAYNTDAGECRCQNRDSRPPIHRDCGIGFRLVAVDE</sequence>
<evidence type="ECO:0000259" key="10">
    <source>
        <dbReference type="PROSITE" id="PS50011"/>
    </source>
</evidence>
<organism evidence="11 12">
    <name type="scientific">Acanthopleuribacter pedis</name>
    <dbReference type="NCBI Taxonomy" id="442870"/>
    <lineage>
        <taxon>Bacteria</taxon>
        <taxon>Pseudomonadati</taxon>
        <taxon>Acidobacteriota</taxon>
        <taxon>Holophagae</taxon>
        <taxon>Acanthopleuribacterales</taxon>
        <taxon>Acanthopleuribacteraceae</taxon>
        <taxon>Acanthopleuribacter</taxon>
    </lineage>
</organism>
<dbReference type="Gene3D" id="3.90.1580.10">
    <property type="entry name" value="paralog of FGE (formylglycine-generating enzyme)"/>
    <property type="match status" value="1"/>
</dbReference>
<dbReference type="SUPFAM" id="SSF56112">
    <property type="entry name" value="Protein kinase-like (PK-like)"/>
    <property type="match status" value="1"/>
</dbReference>
<dbReference type="SUPFAM" id="SSF56436">
    <property type="entry name" value="C-type lectin-like"/>
    <property type="match status" value="1"/>
</dbReference>
<dbReference type="InterPro" id="IPR016187">
    <property type="entry name" value="CTDL_fold"/>
</dbReference>
<keyword evidence="3" id="KW-0808">Transferase</keyword>
<dbReference type="InterPro" id="IPR011009">
    <property type="entry name" value="Kinase-like_dom_sf"/>
</dbReference>
<dbReference type="EC" id="2.7.11.1" evidence="1"/>
<protein>
    <recommendedName>
        <fullName evidence="1">non-specific serine/threonine protein kinase</fullName>
        <ecNumber evidence="1">2.7.11.1</ecNumber>
    </recommendedName>
</protein>
<feature type="region of interest" description="Disordered" evidence="8">
    <location>
        <begin position="452"/>
        <end position="480"/>
    </location>
</feature>
<dbReference type="Proteomes" id="UP000664417">
    <property type="component" value="Unassembled WGS sequence"/>
</dbReference>
<dbReference type="Gene3D" id="1.10.510.10">
    <property type="entry name" value="Transferase(Phosphotransferase) domain 1"/>
    <property type="match status" value="1"/>
</dbReference>
<dbReference type="PANTHER" id="PTHR43289">
    <property type="entry name" value="MITOGEN-ACTIVATED PROTEIN KINASE KINASE KINASE 20-RELATED"/>
    <property type="match status" value="1"/>
</dbReference>
<evidence type="ECO:0000256" key="2">
    <source>
        <dbReference type="ARBA" id="ARBA00022527"/>
    </source>
</evidence>
<dbReference type="InterPro" id="IPR017441">
    <property type="entry name" value="Protein_kinase_ATP_BS"/>
</dbReference>
<dbReference type="RefSeq" id="WP_207860158.1">
    <property type="nucleotide sequence ID" value="NZ_JAFREP010000016.1"/>
</dbReference>
<feature type="compositionally biased region" description="Basic and acidic residues" evidence="8">
    <location>
        <begin position="382"/>
        <end position="391"/>
    </location>
</feature>
<dbReference type="EMBL" id="JAFREP010000016">
    <property type="protein sequence ID" value="MBO1320204.1"/>
    <property type="molecule type" value="Genomic_DNA"/>
</dbReference>
<dbReference type="PROSITE" id="PS50011">
    <property type="entry name" value="PROTEIN_KINASE_DOM"/>
    <property type="match status" value="1"/>
</dbReference>
<keyword evidence="12" id="KW-1185">Reference proteome</keyword>
<comment type="caution">
    <text evidence="11">The sequence shown here is derived from an EMBL/GenBank/DDBJ whole genome shotgun (WGS) entry which is preliminary data.</text>
</comment>
<dbReference type="GO" id="GO:0005524">
    <property type="term" value="F:ATP binding"/>
    <property type="evidence" value="ECO:0007669"/>
    <property type="project" value="UniProtKB-UniRule"/>
</dbReference>
<dbReference type="AlphaFoldDB" id="A0A8J7U4W2"/>
<dbReference type="CDD" id="cd14014">
    <property type="entry name" value="STKc_PknB_like"/>
    <property type="match status" value="1"/>
</dbReference>
<dbReference type="PANTHER" id="PTHR43289:SF34">
    <property type="entry name" value="SERINE_THREONINE-PROTEIN KINASE YBDM-RELATED"/>
    <property type="match status" value="1"/>
</dbReference>
<dbReference type="InterPro" id="IPR008271">
    <property type="entry name" value="Ser/Thr_kinase_AS"/>
</dbReference>
<dbReference type="PROSITE" id="PS00107">
    <property type="entry name" value="PROTEIN_KINASE_ATP"/>
    <property type="match status" value="1"/>
</dbReference>
<dbReference type="InterPro" id="IPR005532">
    <property type="entry name" value="SUMF_dom"/>
</dbReference>
<gene>
    <name evidence="11" type="ORF">J3U88_17145</name>
</gene>
<evidence type="ECO:0000256" key="9">
    <source>
        <dbReference type="SAM" id="Phobius"/>
    </source>
</evidence>
<keyword evidence="4 7" id="KW-0547">Nucleotide-binding</keyword>
<keyword evidence="2" id="KW-0723">Serine/threonine-protein kinase</keyword>
<dbReference type="Pfam" id="PF03781">
    <property type="entry name" value="FGE-sulfatase"/>
    <property type="match status" value="1"/>
</dbReference>
<feature type="region of interest" description="Disordered" evidence="8">
    <location>
        <begin position="506"/>
        <end position="585"/>
    </location>
</feature>
<name>A0A8J7U4W2_9BACT</name>
<evidence type="ECO:0000256" key="6">
    <source>
        <dbReference type="ARBA" id="ARBA00022840"/>
    </source>
</evidence>
<dbReference type="FunFam" id="1.10.510.10:FF:000021">
    <property type="entry name" value="Serine/threonine protein kinase"/>
    <property type="match status" value="1"/>
</dbReference>
<keyword evidence="5" id="KW-0418">Kinase</keyword>
<dbReference type="SMART" id="SM00220">
    <property type="entry name" value="S_TKc"/>
    <property type="match status" value="1"/>
</dbReference>
<feature type="region of interest" description="Disordered" evidence="8">
    <location>
        <begin position="321"/>
        <end position="396"/>
    </location>
</feature>
<dbReference type="Pfam" id="PF00069">
    <property type="entry name" value="Pkinase"/>
    <property type="match status" value="1"/>
</dbReference>
<feature type="compositionally biased region" description="Polar residues" evidence="8">
    <location>
        <begin position="324"/>
        <end position="333"/>
    </location>
</feature>
<feature type="domain" description="Protein kinase" evidence="10">
    <location>
        <begin position="51"/>
        <end position="313"/>
    </location>
</feature>
<dbReference type="InterPro" id="IPR042095">
    <property type="entry name" value="SUMF_sf"/>
</dbReference>
<proteinExistence type="predicted"/>
<evidence type="ECO:0000256" key="3">
    <source>
        <dbReference type="ARBA" id="ARBA00022679"/>
    </source>
</evidence>
<dbReference type="PROSITE" id="PS00108">
    <property type="entry name" value="PROTEIN_KINASE_ST"/>
    <property type="match status" value="1"/>
</dbReference>
<evidence type="ECO:0000256" key="7">
    <source>
        <dbReference type="PROSITE-ProRule" id="PRU10141"/>
    </source>
</evidence>
<evidence type="ECO:0000313" key="12">
    <source>
        <dbReference type="Proteomes" id="UP000664417"/>
    </source>
</evidence>
<evidence type="ECO:0000256" key="1">
    <source>
        <dbReference type="ARBA" id="ARBA00012513"/>
    </source>
</evidence>
<evidence type="ECO:0000313" key="11">
    <source>
        <dbReference type="EMBL" id="MBO1320204.1"/>
    </source>
</evidence>
<keyword evidence="6 7" id="KW-0067">ATP-binding</keyword>
<dbReference type="GO" id="GO:0004674">
    <property type="term" value="F:protein serine/threonine kinase activity"/>
    <property type="evidence" value="ECO:0007669"/>
    <property type="project" value="UniProtKB-KW"/>
</dbReference>
<evidence type="ECO:0000256" key="5">
    <source>
        <dbReference type="ARBA" id="ARBA00022777"/>
    </source>
</evidence>
<evidence type="ECO:0000256" key="4">
    <source>
        <dbReference type="ARBA" id="ARBA00022741"/>
    </source>
</evidence>
<evidence type="ECO:0000256" key="8">
    <source>
        <dbReference type="SAM" id="MobiDB-lite"/>
    </source>
</evidence>
<reference evidence="11" key="1">
    <citation type="submission" date="2021-03" db="EMBL/GenBank/DDBJ databases">
        <authorList>
            <person name="Wang G."/>
        </authorList>
    </citation>
    <scope>NUCLEOTIDE SEQUENCE</scope>
    <source>
        <strain evidence="11">KCTC 12899</strain>
    </source>
</reference>